<protein>
    <submittedName>
        <fullName evidence="1">Uncharacterized protein</fullName>
    </submittedName>
</protein>
<evidence type="ECO:0000313" key="2">
    <source>
        <dbReference type="Proteomes" id="UP000261284"/>
    </source>
</evidence>
<organism evidence="1 2">
    <name type="scientific">Deminuibacter soli</name>
    <dbReference type="NCBI Taxonomy" id="2291815"/>
    <lineage>
        <taxon>Bacteria</taxon>
        <taxon>Pseudomonadati</taxon>
        <taxon>Bacteroidota</taxon>
        <taxon>Chitinophagia</taxon>
        <taxon>Chitinophagales</taxon>
        <taxon>Chitinophagaceae</taxon>
        <taxon>Deminuibacter</taxon>
    </lineage>
</organism>
<accession>A0A3E1NCR8</accession>
<sequence length="72" mass="7676">MTITTGVSGKLVRLLAAVKEQSANPFGLTREALRNAVFVPAKQGDRHTKPGKSKKAKINYFAGPHCGFGAHV</sequence>
<dbReference type="AlphaFoldDB" id="A0A3E1NCR8"/>
<evidence type="ECO:0000313" key="1">
    <source>
        <dbReference type="EMBL" id="RFM25753.1"/>
    </source>
</evidence>
<comment type="caution">
    <text evidence="1">The sequence shown here is derived from an EMBL/GenBank/DDBJ whole genome shotgun (WGS) entry which is preliminary data.</text>
</comment>
<proteinExistence type="predicted"/>
<gene>
    <name evidence="1" type="ORF">DXN05_23255</name>
</gene>
<reference evidence="1 2" key="1">
    <citation type="submission" date="2018-08" db="EMBL/GenBank/DDBJ databases">
        <title>Chitinophagaceae sp. K23C18032701, a novel bacterium isolated from forest soil.</title>
        <authorList>
            <person name="Wang C."/>
        </authorList>
    </citation>
    <scope>NUCLEOTIDE SEQUENCE [LARGE SCALE GENOMIC DNA]</scope>
    <source>
        <strain evidence="1 2">K23C18032701</strain>
    </source>
</reference>
<dbReference type="EMBL" id="QTJU01000015">
    <property type="protein sequence ID" value="RFM25753.1"/>
    <property type="molecule type" value="Genomic_DNA"/>
</dbReference>
<name>A0A3E1NCR8_9BACT</name>
<dbReference type="Proteomes" id="UP000261284">
    <property type="component" value="Unassembled WGS sequence"/>
</dbReference>
<keyword evidence="2" id="KW-1185">Reference proteome</keyword>